<evidence type="ECO:0000313" key="2">
    <source>
        <dbReference type="EMBL" id="KZT39568.1"/>
    </source>
</evidence>
<keyword evidence="1" id="KW-0472">Membrane</keyword>
<evidence type="ECO:0008006" key="4">
    <source>
        <dbReference type="Google" id="ProtNLM"/>
    </source>
</evidence>
<dbReference type="Proteomes" id="UP000076798">
    <property type="component" value="Unassembled WGS sequence"/>
</dbReference>
<gene>
    <name evidence="2" type="ORF">SISSUDRAFT_1061050</name>
</gene>
<dbReference type="AlphaFoldDB" id="A0A166EGL4"/>
<sequence>MLLVAQIGLAFLLLTIVVAKVRRVPAFYNFIFIIWVGSLVYLLLFYTGQYRGDDVRMEVCAAQAVLKHGVDAAAVSALFFLALESWRLAIRGTLDARSPRPWLILSIAIPYIHFAVYSTVTVKLISANPQNVYRVPDSFYCTFKNATFGIIQATELDGLVLVTLILEVKTGLLYWKTRKAVEKLKSNADSSVNFSIFSRLAVFTLWQIIGLIINAGSFGPNLNDITAVRDAPSIVLASVPFVIFLVFSTQKDIMLKWCFWKAAESPHCSGDYPSIGQSDDYEQSLDDVLVSISSAPTYKSRATRELSPA</sequence>
<dbReference type="OrthoDB" id="3232296at2759"/>
<proteinExistence type="predicted"/>
<feature type="transmembrane region" description="Helical" evidence="1">
    <location>
        <begin position="196"/>
        <end position="219"/>
    </location>
</feature>
<feature type="transmembrane region" description="Helical" evidence="1">
    <location>
        <begin position="29"/>
        <end position="47"/>
    </location>
</feature>
<accession>A0A166EGL4</accession>
<keyword evidence="1" id="KW-0812">Transmembrane</keyword>
<reference evidence="2 3" key="1">
    <citation type="journal article" date="2016" name="Mol. Biol. Evol.">
        <title>Comparative Genomics of Early-Diverging Mushroom-Forming Fungi Provides Insights into the Origins of Lignocellulose Decay Capabilities.</title>
        <authorList>
            <person name="Nagy L.G."/>
            <person name="Riley R."/>
            <person name="Tritt A."/>
            <person name="Adam C."/>
            <person name="Daum C."/>
            <person name="Floudas D."/>
            <person name="Sun H."/>
            <person name="Yadav J.S."/>
            <person name="Pangilinan J."/>
            <person name="Larsson K.H."/>
            <person name="Matsuura K."/>
            <person name="Barry K."/>
            <person name="Labutti K."/>
            <person name="Kuo R."/>
            <person name="Ohm R.A."/>
            <person name="Bhattacharya S.S."/>
            <person name="Shirouzu T."/>
            <person name="Yoshinaga Y."/>
            <person name="Martin F.M."/>
            <person name="Grigoriev I.V."/>
            <person name="Hibbett D.S."/>
        </authorList>
    </citation>
    <scope>NUCLEOTIDE SEQUENCE [LARGE SCALE GENOMIC DNA]</scope>
    <source>
        <strain evidence="2 3">HHB10207 ss-3</strain>
    </source>
</reference>
<protein>
    <recommendedName>
        <fullName evidence="4">G-protein coupled receptors family 1 profile domain-containing protein</fullName>
    </recommendedName>
</protein>
<name>A0A166EGL4_9AGAM</name>
<dbReference type="EMBL" id="KV428044">
    <property type="protein sequence ID" value="KZT39568.1"/>
    <property type="molecule type" value="Genomic_DNA"/>
</dbReference>
<keyword evidence="1" id="KW-1133">Transmembrane helix</keyword>
<feature type="transmembrane region" description="Helical" evidence="1">
    <location>
        <begin position="158"/>
        <end position="175"/>
    </location>
</feature>
<evidence type="ECO:0000313" key="3">
    <source>
        <dbReference type="Proteomes" id="UP000076798"/>
    </source>
</evidence>
<evidence type="ECO:0000256" key="1">
    <source>
        <dbReference type="SAM" id="Phobius"/>
    </source>
</evidence>
<feature type="transmembrane region" description="Helical" evidence="1">
    <location>
        <begin position="101"/>
        <end position="120"/>
    </location>
</feature>
<dbReference type="STRING" id="1314776.A0A166EGL4"/>
<organism evidence="2 3">
    <name type="scientific">Sistotremastrum suecicum HHB10207 ss-3</name>
    <dbReference type="NCBI Taxonomy" id="1314776"/>
    <lineage>
        <taxon>Eukaryota</taxon>
        <taxon>Fungi</taxon>
        <taxon>Dikarya</taxon>
        <taxon>Basidiomycota</taxon>
        <taxon>Agaricomycotina</taxon>
        <taxon>Agaricomycetes</taxon>
        <taxon>Sistotremastrales</taxon>
        <taxon>Sistotremastraceae</taxon>
        <taxon>Sistotremastrum</taxon>
    </lineage>
</organism>
<feature type="transmembrane region" description="Helical" evidence="1">
    <location>
        <begin position="231"/>
        <end position="247"/>
    </location>
</feature>
<keyword evidence="3" id="KW-1185">Reference proteome</keyword>